<dbReference type="EMBL" id="ONZP01000126">
    <property type="protein sequence ID" value="SPJ74494.1"/>
    <property type="molecule type" value="Genomic_DNA"/>
</dbReference>
<evidence type="ECO:0000313" key="2">
    <source>
        <dbReference type="EMBL" id="SPJ74494.1"/>
    </source>
</evidence>
<reference evidence="2" key="1">
    <citation type="submission" date="2018-03" db="EMBL/GenBank/DDBJ databases">
        <authorList>
            <person name="Guldener U."/>
        </authorList>
    </citation>
    <scope>NUCLEOTIDE SEQUENCE</scope>
</reference>
<feature type="region of interest" description="Disordered" evidence="1">
    <location>
        <begin position="1"/>
        <end position="39"/>
    </location>
</feature>
<gene>
    <name evidence="2" type="ORF">FTOL_04225</name>
</gene>
<evidence type="ECO:0000256" key="1">
    <source>
        <dbReference type="SAM" id="MobiDB-lite"/>
    </source>
</evidence>
<accession>A0AAE8M5E8</accession>
<proteinExistence type="predicted"/>
<keyword evidence="3" id="KW-1185">Reference proteome</keyword>
<name>A0AAE8M5E8_9HYPO</name>
<sequence length="196" mass="21481">MAFEQSTRPTLFLIRHGEKPAPVNGKEPDGLSAQGQERADGLRKVFGKESIYDIGYIMAEEPKSGLYYSDQRPFDTVKPLSKELNLKIHHDVKRDHYDKAAKEALSFKGPGNLLLCWEHNALANIVNAIGVQGYAAATGWSGQVKYPGSMFDLIWVIPPPYTEITGILSEKVPGLDDSVQTNAQGNVIPPSALGDM</sequence>
<comment type="caution">
    <text evidence="2">The sequence shown here is derived from an EMBL/GenBank/DDBJ whole genome shotgun (WGS) entry which is preliminary data.</text>
</comment>
<dbReference type="AlphaFoldDB" id="A0AAE8M5E8"/>
<protein>
    <submittedName>
        <fullName evidence="2">Related to phosphoglycerate mutase family protein</fullName>
    </submittedName>
</protein>
<evidence type="ECO:0000313" key="3">
    <source>
        <dbReference type="Proteomes" id="UP001187734"/>
    </source>
</evidence>
<dbReference type="Proteomes" id="UP001187734">
    <property type="component" value="Unassembled WGS sequence"/>
</dbReference>
<organism evidence="2 3">
    <name type="scientific">Fusarium torulosum</name>
    <dbReference type="NCBI Taxonomy" id="33205"/>
    <lineage>
        <taxon>Eukaryota</taxon>
        <taxon>Fungi</taxon>
        <taxon>Dikarya</taxon>
        <taxon>Ascomycota</taxon>
        <taxon>Pezizomycotina</taxon>
        <taxon>Sordariomycetes</taxon>
        <taxon>Hypocreomycetidae</taxon>
        <taxon>Hypocreales</taxon>
        <taxon>Nectriaceae</taxon>
        <taxon>Fusarium</taxon>
    </lineage>
</organism>